<sequence length="305" mass="34271">MPPRIPVRFQWTSGPCLPAVNSTLCIRTFTTTPPSLALGPQSPNYIEVPKPRQPTFKLKPRIKGHLPIPRDVFKTRSPLPKESAEFIGLSTPDPKKRVVPGPYSRDADYQLYKQRLADSRRQALRAGVTELHQRKTRTEGVRTARRRREGDEKRALRMAPPKTVDVLTSTSVQKSIRDFLDDKLPSTSRSSITEARRAAFKKRMDKQAAVRQARLHDLYTNAREFIVDEQQLDEAIEKAFGTEEQPMGFDAEGQLVAGGAGKSVWEKYAPEGVSERLQKLKSGEGVGLAEERLKRVAEELTGGKM</sequence>
<name>A0A6A6XLL6_9PLEO</name>
<organism evidence="2 3">
    <name type="scientific">Melanomma pulvis-pyrius CBS 109.77</name>
    <dbReference type="NCBI Taxonomy" id="1314802"/>
    <lineage>
        <taxon>Eukaryota</taxon>
        <taxon>Fungi</taxon>
        <taxon>Dikarya</taxon>
        <taxon>Ascomycota</taxon>
        <taxon>Pezizomycotina</taxon>
        <taxon>Dothideomycetes</taxon>
        <taxon>Pleosporomycetidae</taxon>
        <taxon>Pleosporales</taxon>
        <taxon>Melanommataceae</taxon>
        <taxon>Melanomma</taxon>
    </lineage>
</organism>
<evidence type="ECO:0000256" key="1">
    <source>
        <dbReference type="SAM" id="MobiDB-lite"/>
    </source>
</evidence>
<accession>A0A6A6XLL6</accession>
<proteinExistence type="predicted"/>
<evidence type="ECO:0000313" key="2">
    <source>
        <dbReference type="EMBL" id="KAF2797078.1"/>
    </source>
</evidence>
<evidence type="ECO:0000313" key="3">
    <source>
        <dbReference type="Proteomes" id="UP000799757"/>
    </source>
</evidence>
<gene>
    <name evidence="2" type="ORF">K505DRAFT_322845</name>
</gene>
<feature type="region of interest" description="Disordered" evidence="1">
    <location>
        <begin position="132"/>
        <end position="155"/>
    </location>
</feature>
<dbReference type="OrthoDB" id="5223508at2759"/>
<dbReference type="Pfam" id="PF26163">
    <property type="entry name" value="mS26"/>
    <property type="match status" value="1"/>
</dbReference>
<dbReference type="Proteomes" id="UP000799757">
    <property type="component" value="Unassembled WGS sequence"/>
</dbReference>
<keyword evidence="3" id="KW-1185">Reference proteome</keyword>
<dbReference type="EMBL" id="MU001815">
    <property type="protein sequence ID" value="KAF2797078.1"/>
    <property type="molecule type" value="Genomic_DNA"/>
</dbReference>
<protein>
    <submittedName>
        <fullName evidence="2">Uncharacterized protein</fullName>
    </submittedName>
</protein>
<dbReference type="AlphaFoldDB" id="A0A6A6XLL6"/>
<reference evidence="2" key="1">
    <citation type="journal article" date="2020" name="Stud. Mycol.">
        <title>101 Dothideomycetes genomes: a test case for predicting lifestyles and emergence of pathogens.</title>
        <authorList>
            <person name="Haridas S."/>
            <person name="Albert R."/>
            <person name="Binder M."/>
            <person name="Bloem J."/>
            <person name="Labutti K."/>
            <person name="Salamov A."/>
            <person name="Andreopoulos B."/>
            <person name="Baker S."/>
            <person name="Barry K."/>
            <person name="Bills G."/>
            <person name="Bluhm B."/>
            <person name="Cannon C."/>
            <person name="Castanera R."/>
            <person name="Culley D."/>
            <person name="Daum C."/>
            <person name="Ezra D."/>
            <person name="Gonzalez J."/>
            <person name="Henrissat B."/>
            <person name="Kuo A."/>
            <person name="Liang C."/>
            <person name="Lipzen A."/>
            <person name="Lutzoni F."/>
            <person name="Magnuson J."/>
            <person name="Mondo S."/>
            <person name="Nolan M."/>
            <person name="Ohm R."/>
            <person name="Pangilinan J."/>
            <person name="Park H.-J."/>
            <person name="Ramirez L."/>
            <person name="Alfaro M."/>
            <person name="Sun H."/>
            <person name="Tritt A."/>
            <person name="Yoshinaga Y."/>
            <person name="Zwiers L.-H."/>
            <person name="Turgeon B."/>
            <person name="Goodwin S."/>
            <person name="Spatafora J."/>
            <person name="Crous P."/>
            <person name="Grigoriev I."/>
        </authorList>
    </citation>
    <scope>NUCLEOTIDE SEQUENCE</scope>
    <source>
        <strain evidence="2">CBS 109.77</strain>
    </source>
</reference>
<dbReference type="InterPro" id="IPR058940">
    <property type="entry name" value="mS26_fungi"/>
</dbReference>
<dbReference type="CDD" id="cd23703">
    <property type="entry name" value="mS26_PET12"/>
    <property type="match status" value="1"/>
</dbReference>